<organism evidence="3 4">
    <name type="scientific">Vineibacter terrae</name>
    <dbReference type="NCBI Taxonomy" id="2586908"/>
    <lineage>
        <taxon>Bacteria</taxon>
        <taxon>Pseudomonadati</taxon>
        <taxon>Pseudomonadota</taxon>
        <taxon>Alphaproteobacteria</taxon>
        <taxon>Hyphomicrobiales</taxon>
        <taxon>Vineibacter</taxon>
    </lineage>
</organism>
<evidence type="ECO:0000259" key="2">
    <source>
        <dbReference type="Pfam" id="PF12172"/>
    </source>
</evidence>
<name>A0A5C8P9H3_9HYPH</name>
<gene>
    <name evidence="3" type="ORF">FHP25_35715</name>
</gene>
<dbReference type="InterPro" id="IPR002878">
    <property type="entry name" value="ChsH2_C"/>
</dbReference>
<dbReference type="SUPFAM" id="SSF50249">
    <property type="entry name" value="Nucleic acid-binding proteins"/>
    <property type="match status" value="1"/>
</dbReference>
<dbReference type="Pfam" id="PF01796">
    <property type="entry name" value="OB_ChsH2_C"/>
    <property type="match status" value="1"/>
</dbReference>
<dbReference type="Pfam" id="PF12172">
    <property type="entry name" value="zf-ChsH2"/>
    <property type="match status" value="1"/>
</dbReference>
<keyword evidence="4" id="KW-1185">Reference proteome</keyword>
<dbReference type="InterPro" id="IPR022002">
    <property type="entry name" value="ChsH2_Znr"/>
</dbReference>
<dbReference type="OrthoDB" id="3182121at2"/>
<dbReference type="InterPro" id="IPR012340">
    <property type="entry name" value="NA-bd_OB-fold"/>
</dbReference>
<protein>
    <submittedName>
        <fullName evidence="3">Zn-ribbon domain-containing OB-fold protein</fullName>
    </submittedName>
</protein>
<dbReference type="AlphaFoldDB" id="A0A5C8P9H3"/>
<feature type="domain" description="ChsH2 rubredoxin-like zinc ribbon" evidence="2">
    <location>
        <begin position="17"/>
        <end position="52"/>
    </location>
</feature>
<evidence type="ECO:0000313" key="3">
    <source>
        <dbReference type="EMBL" id="TXL70182.1"/>
    </source>
</evidence>
<comment type="caution">
    <text evidence="3">The sequence shown here is derived from an EMBL/GenBank/DDBJ whole genome shotgun (WGS) entry which is preliminary data.</text>
</comment>
<dbReference type="PANTHER" id="PTHR34075">
    <property type="entry name" value="BLR3430 PROTEIN"/>
    <property type="match status" value="1"/>
</dbReference>
<dbReference type="Gene3D" id="6.10.30.10">
    <property type="match status" value="1"/>
</dbReference>
<accession>A0A5C8P9H3</accession>
<evidence type="ECO:0000259" key="1">
    <source>
        <dbReference type="Pfam" id="PF01796"/>
    </source>
</evidence>
<dbReference type="EMBL" id="VDUZ01000064">
    <property type="protein sequence ID" value="TXL70182.1"/>
    <property type="molecule type" value="Genomic_DNA"/>
</dbReference>
<dbReference type="PANTHER" id="PTHR34075:SF5">
    <property type="entry name" value="BLR3430 PROTEIN"/>
    <property type="match status" value="1"/>
</dbReference>
<dbReference type="InterPro" id="IPR052513">
    <property type="entry name" value="Thioester_dehydratase-like"/>
</dbReference>
<evidence type="ECO:0000313" key="4">
    <source>
        <dbReference type="Proteomes" id="UP000321638"/>
    </source>
</evidence>
<dbReference type="RefSeq" id="WP_147851794.1">
    <property type="nucleotide sequence ID" value="NZ_VDUZ01000064.1"/>
</dbReference>
<feature type="domain" description="ChsH2 C-terminal OB-fold" evidence="1">
    <location>
        <begin position="56"/>
        <end position="113"/>
    </location>
</feature>
<sequence>MTEATNVSADPIARDWWAGIAEGRIGYEACTDCGAAQFYPRGHCTACGSAKVAMRTAAGTGTIFSITVVHRPPSAALQPFAPYAIALVDLDEGVRMMAHADPSLAIGARVRATVAPFGDRAVPRFVAAA</sequence>
<dbReference type="Proteomes" id="UP000321638">
    <property type="component" value="Unassembled WGS sequence"/>
</dbReference>
<reference evidence="3 4" key="1">
    <citation type="submission" date="2019-06" db="EMBL/GenBank/DDBJ databases">
        <title>New taxonomy in bacterial strain CC-CFT640, isolated from vineyard.</title>
        <authorList>
            <person name="Lin S.-Y."/>
            <person name="Tsai C.-F."/>
            <person name="Young C.-C."/>
        </authorList>
    </citation>
    <scope>NUCLEOTIDE SEQUENCE [LARGE SCALE GENOMIC DNA]</scope>
    <source>
        <strain evidence="3 4">CC-CFT640</strain>
    </source>
</reference>
<proteinExistence type="predicted"/>